<gene>
    <name evidence="5" type="ORF">ACFOW1_12235</name>
</gene>
<organism evidence="5 6">
    <name type="scientific">Parasediminibacterium paludis</name>
    <dbReference type="NCBI Taxonomy" id="908966"/>
    <lineage>
        <taxon>Bacteria</taxon>
        <taxon>Pseudomonadati</taxon>
        <taxon>Bacteroidota</taxon>
        <taxon>Chitinophagia</taxon>
        <taxon>Chitinophagales</taxon>
        <taxon>Chitinophagaceae</taxon>
        <taxon>Parasediminibacterium</taxon>
    </lineage>
</organism>
<dbReference type="PRINTS" id="PR00301">
    <property type="entry name" value="HEATSHOCK70"/>
</dbReference>
<dbReference type="SUPFAM" id="SSF53067">
    <property type="entry name" value="Actin-like ATPase domain"/>
    <property type="match status" value="2"/>
</dbReference>
<name>A0ABV8PXG2_9BACT</name>
<keyword evidence="6" id="KW-1185">Reference proteome</keyword>
<dbReference type="Gene3D" id="3.30.420.40">
    <property type="match status" value="2"/>
</dbReference>
<keyword evidence="2" id="KW-0547">Nucleotide-binding</keyword>
<dbReference type="RefSeq" id="WP_379014607.1">
    <property type="nucleotide sequence ID" value="NZ_JBHSDC010000024.1"/>
</dbReference>
<dbReference type="PROSITE" id="PS00297">
    <property type="entry name" value="HSP70_1"/>
    <property type="match status" value="1"/>
</dbReference>
<evidence type="ECO:0000256" key="3">
    <source>
        <dbReference type="ARBA" id="ARBA00022840"/>
    </source>
</evidence>
<dbReference type="EMBL" id="JBHSDC010000024">
    <property type="protein sequence ID" value="MFC4232662.1"/>
    <property type="molecule type" value="Genomic_DNA"/>
</dbReference>
<feature type="coiled-coil region" evidence="4">
    <location>
        <begin position="633"/>
        <end position="669"/>
    </location>
</feature>
<dbReference type="InterPro" id="IPR013126">
    <property type="entry name" value="Hsp_70_fam"/>
</dbReference>
<evidence type="ECO:0000256" key="4">
    <source>
        <dbReference type="SAM" id="Coils"/>
    </source>
</evidence>
<keyword evidence="3" id="KW-0067">ATP-binding</keyword>
<evidence type="ECO:0000256" key="1">
    <source>
        <dbReference type="ARBA" id="ARBA00007381"/>
    </source>
</evidence>
<dbReference type="Pfam" id="PF00012">
    <property type="entry name" value="HSP70"/>
    <property type="match status" value="1"/>
</dbReference>
<evidence type="ECO:0000256" key="2">
    <source>
        <dbReference type="ARBA" id="ARBA00022741"/>
    </source>
</evidence>
<evidence type="ECO:0000313" key="6">
    <source>
        <dbReference type="Proteomes" id="UP001595906"/>
    </source>
</evidence>
<accession>A0ABV8PXG2</accession>
<dbReference type="Gene3D" id="3.90.640.10">
    <property type="entry name" value="Actin, Chain A, domain 4"/>
    <property type="match status" value="1"/>
</dbReference>
<dbReference type="InterPro" id="IPR018181">
    <property type="entry name" value="Heat_shock_70_CS"/>
</dbReference>
<evidence type="ECO:0000313" key="5">
    <source>
        <dbReference type="EMBL" id="MFC4232662.1"/>
    </source>
</evidence>
<dbReference type="InterPro" id="IPR043129">
    <property type="entry name" value="ATPase_NBD"/>
</dbReference>
<dbReference type="CDD" id="cd24029">
    <property type="entry name" value="ASKHA_NBD_HSP70_DnaK_HscA_HscC"/>
    <property type="match status" value="1"/>
</dbReference>
<protein>
    <submittedName>
        <fullName evidence="5">Hsp70 family protein</fullName>
    </submittedName>
</protein>
<comment type="caution">
    <text evidence="5">The sequence shown here is derived from an EMBL/GenBank/DDBJ whole genome shotgun (WGS) entry which is preliminary data.</text>
</comment>
<keyword evidence="4" id="KW-0175">Coiled coil</keyword>
<dbReference type="PANTHER" id="PTHR19375">
    <property type="entry name" value="HEAT SHOCK PROTEIN 70KDA"/>
    <property type="match status" value="1"/>
</dbReference>
<dbReference type="Proteomes" id="UP001595906">
    <property type="component" value="Unassembled WGS sequence"/>
</dbReference>
<reference evidence="6" key="1">
    <citation type="journal article" date="2019" name="Int. J. Syst. Evol. Microbiol.">
        <title>The Global Catalogue of Microorganisms (GCM) 10K type strain sequencing project: providing services to taxonomists for standard genome sequencing and annotation.</title>
        <authorList>
            <consortium name="The Broad Institute Genomics Platform"/>
            <consortium name="The Broad Institute Genome Sequencing Center for Infectious Disease"/>
            <person name="Wu L."/>
            <person name="Ma J."/>
        </authorList>
    </citation>
    <scope>NUCLEOTIDE SEQUENCE [LARGE SCALE GENOMIC DNA]</scope>
    <source>
        <strain evidence="6">CECT 8010</strain>
    </source>
</reference>
<comment type="similarity">
    <text evidence="1">Belongs to the heat shock protein 70 family.</text>
</comment>
<proteinExistence type="inferred from homology"/>
<sequence length="850" mass="95340">MRTKIDYGIDLGTTNSAIARIENGKAIIKKSDTLKDTIPSCVSVNKKQDILVGDPAYNTLKMDKLRALKSQKQESTNSYLEFKRTMGTDTSYYSSNMNRNFSSEELSAEVVMKLKSFITDESIKSIVITVPAKFTMVQKDATIKAGKLAGFEHIELLQEPIAASMAYGIDAVNKDGIWLVFDFGGGTFDAALVKVEDGIMKVIDTEGDNWLGGKNIDEAILDEIILPYLESNFSINDILSDTSKKEILRNSVKFYAEDCKIQMSFKESYNILTNLGELPFEDENGEEPSLDINITQETMQNVVGPIFQKAINICKDLLKRNNLKGSQLTTLLLVGGPTYSPVLRKMLKEQITDKVNTSIDPITCVATGAASFASTISISEQVIEQTRDKTKIQLDVKYEATTVELDEMVSLKILKDKTIGTIPDKVFAIISRGDKAWASGKKQITERATLFDVQLNAGASNSFEISIYDEQGNNLDSQPNTFNILQGFNVGQATLPYYIGIEIFDSVLEQDVFMPINGLEKNKEIPPNGLTGVYNSLKTQKPIRPGIAADSIVIPIYQGDYNAKHTRAIYSEHIFDVIISGEDIPALLPEGSDVEITLKINRSEGATLSAFFPYLNHTEEIPVKFETKSALDANSIRNEIVKAKRQAEKVNAQQIKAELKVVEEKLENKGGSDAGRLEVLSNLREQLRHLDKVTEETEWSRVEKELKENYYRLEDLIDRVKANDEDERINWNMVNANKEELNGKIEKLVKNPDVYEGKAVLDDLNGLIHTLIRIAAGAALLMRWIKEFDDEFNDIQWKDRNKARTIINKGLQMIPNNPSEEQLENVLSQVRDEMATTPENEERKMKLTNR</sequence>